<dbReference type="RefSeq" id="WP_114219680.1">
    <property type="nucleotide sequence ID" value="NZ_CP035282.1"/>
</dbReference>
<reference evidence="3" key="1">
    <citation type="submission" date="2019-01" db="EMBL/GenBank/DDBJ databases">
        <title>Draft genomes of a novel of Sporanaerobacter strains.</title>
        <authorList>
            <person name="Ma S."/>
        </authorList>
    </citation>
    <scope>NUCLEOTIDE SEQUENCE [LARGE SCALE GENOMIC DNA]</scope>
    <source>
        <strain evidence="3">NJN-17</strain>
    </source>
</reference>
<dbReference type="KEGG" id="spoa:EQM13_12805"/>
<dbReference type="AlphaFoldDB" id="A0A410QEV8"/>
<evidence type="ECO:0000313" key="3">
    <source>
        <dbReference type="Proteomes" id="UP000287969"/>
    </source>
</evidence>
<feature type="compositionally biased region" description="Gly residues" evidence="1">
    <location>
        <begin position="43"/>
        <end position="55"/>
    </location>
</feature>
<keyword evidence="3" id="KW-1185">Reference proteome</keyword>
<organism evidence="2 3">
    <name type="scientific">Acidilutibacter cellobiosedens</name>
    <dbReference type="NCBI Taxonomy" id="2507161"/>
    <lineage>
        <taxon>Bacteria</taxon>
        <taxon>Bacillati</taxon>
        <taxon>Bacillota</taxon>
        <taxon>Tissierellia</taxon>
        <taxon>Tissierellales</taxon>
        <taxon>Acidilutibacteraceae</taxon>
        <taxon>Acidilutibacter</taxon>
    </lineage>
</organism>
<feature type="compositionally biased region" description="Polar residues" evidence="1">
    <location>
        <begin position="7"/>
        <end position="24"/>
    </location>
</feature>
<dbReference type="EMBL" id="CP035282">
    <property type="protein sequence ID" value="QAT62378.1"/>
    <property type="molecule type" value="Genomic_DNA"/>
</dbReference>
<gene>
    <name evidence="2" type="ORF">EQM13_12805</name>
</gene>
<evidence type="ECO:0000256" key="1">
    <source>
        <dbReference type="SAM" id="MobiDB-lite"/>
    </source>
</evidence>
<feature type="region of interest" description="Disordered" evidence="1">
    <location>
        <begin position="1"/>
        <end position="55"/>
    </location>
</feature>
<accession>A0A410QEV8</accession>
<name>A0A410QEV8_9FIRM</name>
<sequence length="87" mass="8490">MEPIYNPNASIHSKAGTQNISDNPTIMKDEEFGLGIMSHVPDPGGGGGGGNDDGGGSGGGGSLCGIIVLCCSGDGGSASLIEEDIIL</sequence>
<dbReference type="Proteomes" id="UP000287969">
    <property type="component" value="Chromosome"/>
</dbReference>
<proteinExistence type="predicted"/>
<evidence type="ECO:0000313" key="2">
    <source>
        <dbReference type="EMBL" id="QAT62378.1"/>
    </source>
</evidence>
<protein>
    <submittedName>
        <fullName evidence="2">Uncharacterized protein</fullName>
    </submittedName>
</protein>